<dbReference type="InterPro" id="IPR046499">
    <property type="entry name" value="DUF6677"/>
</dbReference>
<dbReference type="OrthoDB" id="281398at2"/>
<dbReference type="RefSeq" id="WP_145030783.1">
    <property type="nucleotide sequence ID" value="NZ_CP036271.1"/>
</dbReference>
<evidence type="ECO:0000256" key="2">
    <source>
        <dbReference type="SAM" id="Phobius"/>
    </source>
</evidence>
<gene>
    <name evidence="4" type="ORF">Pan44_30180</name>
</gene>
<evidence type="ECO:0000313" key="4">
    <source>
        <dbReference type="EMBL" id="QDT54977.1"/>
    </source>
</evidence>
<sequence length="291" mass="31231">MTDSRIRLRAPVLAAILTFILPGLGHLFQGRVFKGLVYGVCITGMFLYGSALAEWKAIQAPPFEYRMKNRTLLALKYAAQFGMGTPAVAALLQTRRYLSDENRIPRTLAAPITAPFEGTFTTYPTDAGRLDTPVKGTLSLETVQGGFGETIGGKFTGSTGDGKQVELTLKESVDLDRPIAADWNRHVSGDAHQSDGTSGQLNGSIPRPLTNWFGAPLDDTEEQELEGRLGKWHELAVVLTWIAGLLNMLAIWDALEGPAYGYNDDPHGGPQPDSGPAPGKKPAAKPAATAV</sequence>
<dbReference type="Pfam" id="PF20382">
    <property type="entry name" value="DUF6677"/>
    <property type="match status" value="1"/>
</dbReference>
<accession>A0A517SFT6</accession>
<protein>
    <recommendedName>
        <fullName evidence="3">DUF6677 domain-containing protein</fullName>
    </recommendedName>
</protein>
<dbReference type="InParanoid" id="A0A517SFT6"/>
<feature type="region of interest" description="Disordered" evidence="1">
    <location>
        <begin position="187"/>
        <end position="207"/>
    </location>
</feature>
<evidence type="ECO:0000256" key="1">
    <source>
        <dbReference type="SAM" id="MobiDB-lite"/>
    </source>
</evidence>
<organism evidence="4 5">
    <name type="scientific">Caulifigura coniformis</name>
    <dbReference type="NCBI Taxonomy" id="2527983"/>
    <lineage>
        <taxon>Bacteria</taxon>
        <taxon>Pseudomonadati</taxon>
        <taxon>Planctomycetota</taxon>
        <taxon>Planctomycetia</taxon>
        <taxon>Planctomycetales</taxon>
        <taxon>Planctomycetaceae</taxon>
        <taxon>Caulifigura</taxon>
    </lineage>
</organism>
<dbReference type="Proteomes" id="UP000315700">
    <property type="component" value="Chromosome"/>
</dbReference>
<feature type="domain" description="DUF6677" evidence="3">
    <location>
        <begin position="13"/>
        <end position="260"/>
    </location>
</feature>
<keyword evidence="2" id="KW-0472">Membrane</keyword>
<keyword evidence="2" id="KW-0812">Transmembrane</keyword>
<evidence type="ECO:0000313" key="5">
    <source>
        <dbReference type="Proteomes" id="UP000315700"/>
    </source>
</evidence>
<feature type="compositionally biased region" description="Polar residues" evidence="1">
    <location>
        <begin position="194"/>
        <end position="203"/>
    </location>
</feature>
<proteinExistence type="predicted"/>
<keyword evidence="2" id="KW-1133">Transmembrane helix</keyword>
<feature type="region of interest" description="Disordered" evidence="1">
    <location>
        <begin position="263"/>
        <end position="291"/>
    </location>
</feature>
<dbReference type="AlphaFoldDB" id="A0A517SFT6"/>
<evidence type="ECO:0000259" key="3">
    <source>
        <dbReference type="Pfam" id="PF20382"/>
    </source>
</evidence>
<dbReference type="EMBL" id="CP036271">
    <property type="protein sequence ID" value="QDT54977.1"/>
    <property type="molecule type" value="Genomic_DNA"/>
</dbReference>
<feature type="compositionally biased region" description="Low complexity" evidence="1">
    <location>
        <begin position="276"/>
        <end position="291"/>
    </location>
</feature>
<reference evidence="4 5" key="1">
    <citation type="submission" date="2019-02" db="EMBL/GenBank/DDBJ databases">
        <title>Deep-cultivation of Planctomycetes and their phenomic and genomic characterization uncovers novel biology.</title>
        <authorList>
            <person name="Wiegand S."/>
            <person name="Jogler M."/>
            <person name="Boedeker C."/>
            <person name="Pinto D."/>
            <person name="Vollmers J."/>
            <person name="Rivas-Marin E."/>
            <person name="Kohn T."/>
            <person name="Peeters S.H."/>
            <person name="Heuer A."/>
            <person name="Rast P."/>
            <person name="Oberbeckmann S."/>
            <person name="Bunk B."/>
            <person name="Jeske O."/>
            <person name="Meyerdierks A."/>
            <person name="Storesund J.E."/>
            <person name="Kallscheuer N."/>
            <person name="Luecker S."/>
            <person name="Lage O.M."/>
            <person name="Pohl T."/>
            <person name="Merkel B.J."/>
            <person name="Hornburger P."/>
            <person name="Mueller R.-W."/>
            <person name="Bruemmer F."/>
            <person name="Labrenz M."/>
            <person name="Spormann A.M."/>
            <person name="Op den Camp H."/>
            <person name="Overmann J."/>
            <person name="Amann R."/>
            <person name="Jetten M.S.M."/>
            <person name="Mascher T."/>
            <person name="Medema M.H."/>
            <person name="Devos D.P."/>
            <person name="Kaster A.-K."/>
            <person name="Ovreas L."/>
            <person name="Rohde M."/>
            <person name="Galperin M.Y."/>
            <person name="Jogler C."/>
        </authorList>
    </citation>
    <scope>NUCLEOTIDE SEQUENCE [LARGE SCALE GENOMIC DNA]</scope>
    <source>
        <strain evidence="4 5">Pan44</strain>
    </source>
</reference>
<name>A0A517SFT6_9PLAN</name>
<feature type="transmembrane region" description="Helical" evidence="2">
    <location>
        <begin position="74"/>
        <end position="92"/>
    </location>
</feature>
<dbReference type="KEGG" id="ccos:Pan44_30180"/>
<feature type="transmembrane region" description="Helical" evidence="2">
    <location>
        <begin position="35"/>
        <end position="53"/>
    </location>
</feature>
<keyword evidence="5" id="KW-1185">Reference proteome</keyword>